<dbReference type="EMBL" id="KB445791">
    <property type="protein sequence ID" value="EMD42283.1"/>
    <property type="molecule type" value="Genomic_DNA"/>
</dbReference>
<reference evidence="3 4" key="1">
    <citation type="journal article" date="2012" name="Proc. Natl. Acad. Sci. U.S.A.">
        <title>Comparative genomics of Ceriporiopsis subvermispora and Phanerochaete chrysosporium provide insight into selective ligninolysis.</title>
        <authorList>
            <person name="Fernandez-Fueyo E."/>
            <person name="Ruiz-Duenas F.J."/>
            <person name="Ferreira P."/>
            <person name="Floudas D."/>
            <person name="Hibbett D.S."/>
            <person name="Canessa P."/>
            <person name="Larrondo L.F."/>
            <person name="James T.Y."/>
            <person name="Seelenfreund D."/>
            <person name="Lobos S."/>
            <person name="Polanco R."/>
            <person name="Tello M."/>
            <person name="Honda Y."/>
            <person name="Watanabe T."/>
            <person name="Watanabe T."/>
            <person name="Ryu J.S."/>
            <person name="Kubicek C.P."/>
            <person name="Schmoll M."/>
            <person name="Gaskell J."/>
            <person name="Hammel K.E."/>
            <person name="St John F.J."/>
            <person name="Vanden Wymelenberg A."/>
            <person name="Sabat G."/>
            <person name="Splinter BonDurant S."/>
            <person name="Syed K."/>
            <person name="Yadav J.S."/>
            <person name="Doddapaneni H."/>
            <person name="Subramanian V."/>
            <person name="Lavin J.L."/>
            <person name="Oguiza J.A."/>
            <person name="Perez G."/>
            <person name="Pisabarro A.G."/>
            <person name="Ramirez L."/>
            <person name="Santoyo F."/>
            <person name="Master E."/>
            <person name="Coutinho P.M."/>
            <person name="Henrissat B."/>
            <person name="Lombard V."/>
            <person name="Magnuson J.K."/>
            <person name="Kuees U."/>
            <person name="Hori C."/>
            <person name="Igarashi K."/>
            <person name="Samejima M."/>
            <person name="Held B.W."/>
            <person name="Barry K.W."/>
            <person name="LaButti K.M."/>
            <person name="Lapidus A."/>
            <person name="Lindquist E.A."/>
            <person name="Lucas S.M."/>
            <person name="Riley R."/>
            <person name="Salamov A.A."/>
            <person name="Hoffmeister D."/>
            <person name="Schwenk D."/>
            <person name="Hadar Y."/>
            <person name="Yarden O."/>
            <person name="de Vries R.P."/>
            <person name="Wiebenga A."/>
            <person name="Stenlid J."/>
            <person name="Eastwood D."/>
            <person name="Grigoriev I.V."/>
            <person name="Berka R.M."/>
            <person name="Blanchette R.A."/>
            <person name="Kersten P."/>
            <person name="Martinez A.T."/>
            <person name="Vicuna R."/>
            <person name="Cullen D."/>
        </authorList>
    </citation>
    <scope>NUCLEOTIDE SEQUENCE [LARGE SCALE GENOMIC DNA]</scope>
    <source>
        <strain evidence="3 4">B</strain>
    </source>
</reference>
<feature type="compositionally biased region" description="Pro residues" evidence="1">
    <location>
        <begin position="171"/>
        <end position="182"/>
    </location>
</feature>
<gene>
    <name evidence="3" type="ORF">CERSUDRAFT_90894</name>
</gene>
<evidence type="ECO:0000256" key="1">
    <source>
        <dbReference type="SAM" id="MobiDB-lite"/>
    </source>
</evidence>
<feature type="compositionally biased region" description="Polar residues" evidence="1">
    <location>
        <begin position="143"/>
        <end position="152"/>
    </location>
</feature>
<keyword evidence="2" id="KW-0812">Transmembrane</keyword>
<accession>M2QYP1</accession>
<feature type="region of interest" description="Disordered" evidence="1">
    <location>
        <begin position="167"/>
        <end position="189"/>
    </location>
</feature>
<name>M2QYP1_CERS8</name>
<organism evidence="3 4">
    <name type="scientific">Ceriporiopsis subvermispora (strain B)</name>
    <name type="common">White-rot fungus</name>
    <name type="synonym">Gelatoporia subvermispora</name>
    <dbReference type="NCBI Taxonomy" id="914234"/>
    <lineage>
        <taxon>Eukaryota</taxon>
        <taxon>Fungi</taxon>
        <taxon>Dikarya</taxon>
        <taxon>Basidiomycota</taxon>
        <taxon>Agaricomycotina</taxon>
        <taxon>Agaricomycetes</taxon>
        <taxon>Polyporales</taxon>
        <taxon>Gelatoporiaceae</taxon>
        <taxon>Gelatoporia</taxon>
    </lineage>
</organism>
<evidence type="ECO:0000256" key="2">
    <source>
        <dbReference type="SAM" id="Phobius"/>
    </source>
</evidence>
<feature type="transmembrane region" description="Helical" evidence="2">
    <location>
        <begin position="25"/>
        <end position="44"/>
    </location>
</feature>
<evidence type="ECO:0000313" key="4">
    <source>
        <dbReference type="Proteomes" id="UP000016930"/>
    </source>
</evidence>
<keyword evidence="2" id="KW-0472">Membrane</keyword>
<keyword evidence="2" id="KW-1133">Transmembrane helix</keyword>
<keyword evidence="4" id="KW-1185">Reference proteome</keyword>
<dbReference type="Proteomes" id="UP000016930">
    <property type="component" value="Unassembled WGS sequence"/>
</dbReference>
<dbReference type="AlphaFoldDB" id="M2QYP1"/>
<proteinExistence type="predicted"/>
<evidence type="ECO:0000313" key="3">
    <source>
        <dbReference type="EMBL" id="EMD42283.1"/>
    </source>
</evidence>
<sequence length="225" mass="23984">MTPALAATVLLPKRAIPAPAPLMLVVAAALAAAPSTIVPAHLYTSLTARQRIPSPPARPLLCTCFLPHCVPPLRPHGPSFLRCLPPPHLAILERRVTAPIHLRAERLPASISFINSSFSHSTHSIARLPDPAPRSGRPLVSSLPDSLASQPPRTLPARTLAHAASLHTPACPRPQPHPPLPPIDRDGAAQTVPRRTLKMDGPVLSRRLRCQAPTSRCLVPISSAD</sequence>
<protein>
    <submittedName>
        <fullName evidence="3">Uncharacterized protein</fullName>
    </submittedName>
</protein>
<dbReference type="HOGENOM" id="CLU_1229800_0_0_1"/>
<feature type="region of interest" description="Disordered" evidence="1">
    <location>
        <begin position="124"/>
        <end position="153"/>
    </location>
</feature>